<dbReference type="InterPro" id="IPR000182">
    <property type="entry name" value="GNAT_dom"/>
</dbReference>
<evidence type="ECO:0000256" key="8">
    <source>
        <dbReference type="ARBA" id="ARBA00049103"/>
    </source>
</evidence>
<evidence type="ECO:0000313" key="11">
    <source>
        <dbReference type="EMBL" id="CAF0881210.1"/>
    </source>
</evidence>
<dbReference type="AlphaFoldDB" id="A0A813Y9Z6"/>
<dbReference type="EMBL" id="CAJOBC010001257">
    <property type="protein sequence ID" value="CAF3667349.1"/>
    <property type="molecule type" value="Genomic_DNA"/>
</dbReference>
<comment type="catalytic activity">
    <reaction evidence="4">
        <text>N-terminal L-methionyl-L-phenylalanyl-[protein] + acetyl-CoA = N-terminal N(alpha)-acetyl-L-methionyl-L-phenylalanyl-[protein] + CoA + H(+)</text>
        <dbReference type="Rhea" id="RHEA:50528"/>
        <dbReference type="Rhea" id="RHEA-COMP:12715"/>
        <dbReference type="Rhea" id="RHEA-COMP:12716"/>
        <dbReference type="ChEBI" id="CHEBI:15378"/>
        <dbReference type="ChEBI" id="CHEBI:57287"/>
        <dbReference type="ChEBI" id="CHEBI:57288"/>
        <dbReference type="ChEBI" id="CHEBI:133382"/>
        <dbReference type="ChEBI" id="CHEBI:133383"/>
        <dbReference type="EC" id="2.3.1.258"/>
    </reaction>
</comment>
<dbReference type="EC" id="2.3.1.258" evidence="1"/>
<dbReference type="OrthoDB" id="47374at2759"/>
<comment type="catalytic activity">
    <reaction evidence="8">
        <text>N-terminal L-methionyl-L-leucyl-[protein] + acetyl-CoA = N-terminal N(alpha)-acetyl-L-methionyl-L-leucyl-[protein] + CoA + H(+)</text>
        <dbReference type="Rhea" id="RHEA:50520"/>
        <dbReference type="Rhea" id="RHEA-COMP:12711"/>
        <dbReference type="Rhea" id="RHEA-COMP:12712"/>
        <dbReference type="ChEBI" id="CHEBI:15378"/>
        <dbReference type="ChEBI" id="CHEBI:57287"/>
        <dbReference type="ChEBI" id="CHEBI:57288"/>
        <dbReference type="ChEBI" id="CHEBI:133377"/>
        <dbReference type="ChEBI" id="CHEBI:133378"/>
        <dbReference type="EC" id="2.3.1.258"/>
    </reaction>
</comment>
<dbReference type="InterPro" id="IPR051556">
    <property type="entry name" value="N-term/lysine_N-AcTrnsfr"/>
</dbReference>
<dbReference type="GO" id="GO:0007064">
    <property type="term" value="P:mitotic sister chromatid cohesion"/>
    <property type="evidence" value="ECO:0007669"/>
    <property type="project" value="TreeGrafter"/>
</dbReference>
<evidence type="ECO:0000256" key="6">
    <source>
        <dbReference type="ARBA" id="ARBA00048799"/>
    </source>
</evidence>
<dbReference type="Gene3D" id="3.40.630.30">
    <property type="match status" value="1"/>
</dbReference>
<comment type="catalytic activity">
    <reaction evidence="6">
        <text>N-terminal L-methionyl-L-valyl-[protein] + acetyl-CoA = N-terminal N(alpha)-acetyl-L-methionyl-L-valyl-[protein] + CoA + H(+)</text>
        <dbReference type="Rhea" id="RHEA:50572"/>
        <dbReference type="Rhea" id="RHEA-COMP:12730"/>
        <dbReference type="Rhea" id="RHEA-COMP:12731"/>
        <dbReference type="ChEBI" id="CHEBI:15378"/>
        <dbReference type="ChEBI" id="CHEBI:57287"/>
        <dbReference type="ChEBI" id="CHEBI:57288"/>
        <dbReference type="ChEBI" id="CHEBI:133402"/>
        <dbReference type="ChEBI" id="CHEBI:133403"/>
        <dbReference type="EC" id="2.3.1.258"/>
    </reaction>
</comment>
<comment type="catalytic activity">
    <reaction evidence="7">
        <text>N-terminal L-methionyl-L-alanyl-[protein] + acetyl-CoA = N-terminal N(alpha)-acetyl-L-methionyl-L-alanyl-[protein] + CoA + H(+)</text>
        <dbReference type="Rhea" id="RHEA:50564"/>
        <dbReference type="Rhea" id="RHEA-COMP:12726"/>
        <dbReference type="Rhea" id="RHEA-COMP:12727"/>
        <dbReference type="ChEBI" id="CHEBI:15378"/>
        <dbReference type="ChEBI" id="CHEBI:57287"/>
        <dbReference type="ChEBI" id="CHEBI:57288"/>
        <dbReference type="ChEBI" id="CHEBI:133398"/>
        <dbReference type="ChEBI" id="CHEBI:133399"/>
        <dbReference type="EC" id="2.3.1.258"/>
    </reaction>
</comment>
<evidence type="ECO:0000256" key="9">
    <source>
        <dbReference type="ARBA" id="ARBA00049454"/>
    </source>
</evidence>
<evidence type="ECO:0000259" key="10">
    <source>
        <dbReference type="PROSITE" id="PS51186"/>
    </source>
</evidence>
<dbReference type="Pfam" id="PF00583">
    <property type="entry name" value="Acetyltransf_1"/>
    <property type="match status" value="1"/>
</dbReference>
<gene>
    <name evidence="11" type="ORF">GPM918_LOCUS7621</name>
    <name evidence="12" type="ORF">SRO942_LOCUS7621</name>
</gene>
<dbReference type="Proteomes" id="UP000663829">
    <property type="component" value="Unassembled WGS sequence"/>
</dbReference>
<evidence type="ECO:0000256" key="1">
    <source>
        <dbReference type="ARBA" id="ARBA00039121"/>
    </source>
</evidence>
<dbReference type="GO" id="GO:0120518">
    <property type="term" value="F:protein N-terminal-methionine acetyltransferase activity"/>
    <property type="evidence" value="ECO:0007669"/>
    <property type="project" value="UniProtKB-EC"/>
</dbReference>
<sequence length="207" mass="24343">MHSFNLQYDHVKDVNEHRMYRLRLKATSTPVEAAEWNHKFDLFLRASFERTQSYFNPLDHCPDVLVFESPYQSIITAALMSRYIPEEDNLYVCFLSVLPEYRQYGLAKNLLNAIILQAYDNDIKQVTLNVNVENIKAIKLYTKCGFRCTKYIRDYYASNPQPHLDGYYMTLMIKYIRSPPLICKKEKAVLIPSDIEVEYAEQCAKDK</sequence>
<protein>
    <recommendedName>
        <fullName evidence="1">N-terminal methionine N(alpha)-acetyltransferase NatE</fullName>
        <ecNumber evidence="1">2.3.1.258</ecNumber>
    </recommendedName>
</protein>
<evidence type="ECO:0000256" key="2">
    <source>
        <dbReference type="ARBA" id="ARBA00048251"/>
    </source>
</evidence>
<evidence type="ECO:0000256" key="7">
    <source>
        <dbReference type="ARBA" id="ARBA00049002"/>
    </source>
</evidence>
<dbReference type="PROSITE" id="PS51186">
    <property type="entry name" value="GNAT"/>
    <property type="match status" value="1"/>
</dbReference>
<comment type="catalytic activity">
    <reaction evidence="5">
        <text>N-terminal L-methionyl-L-lysyl-[protein] + acetyl-CoA = N-terminal N(alpha)-acetyl-L-methionyl-L-lysyl-[protein] + CoA + H(+)</text>
        <dbReference type="Rhea" id="RHEA:50580"/>
        <dbReference type="Rhea" id="RHEA-COMP:12734"/>
        <dbReference type="Rhea" id="RHEA-COMP:12735"/>
        <dbReference type="ChEBI" id="CHEBI:15378"/>
        <dbReference type="ChEBI" id="CHEBI:57287"/>
        <dbReference type="ChEBI" id="CHEBI:57288"/>
        <dbReference type="ChEBI" id="CHEBI:133406"/>
        <dbReference type="ChEBI" id="CHEBI:133407"/>
        <dbReference type="EC" id="2.3.1.258"/>
    </reaction>
</comment>
<dbReference type="SUPFAM" id="SSF55729">
    <property type="entry name" value="Acyl-CoA N-acyltransferases (Nat)"/>
    <property type="match status" value="1"/>
</dbReference>
<evidence type="ECO:0000313" key="13">
    <source>
        <dbReference type="Proteomes" id="UP000663829"/>
    </source>
</evidence>
<evidence type="ECO:0000256" key="3">
    <source>
        <dbReference type="ARBA" id="ARBA00048335"/>
    </source>
</evidence>
<evidence type="ECO:0000256" key="4">
    <source>
        <dbReference type="ARBA" id="ARBA00048490"/>
    </source>
</evidence>
<dbReference type="Proteomes" id="UP000681722">
    <property type="component" value="Unassembled WGS sequence"/>
</dbReference>
<organism evidence="11 13">
    <name type="scientific">Didymodactylos carnosus</name>
    <dbReference type="NCBI Taxonomy" id="1234261"/>
    <lineage>
        <taxon>Eukaryota</taxon>
        <taxon>Metazoa</taxon>
        <taxon>Spiralia</taxon>
        <taxon>Gnathifera</taxon>
        <taxon>Rotifera</taxon>
        <taxon>Eurotatoria</taxon>
        <taxon>Bdelloidea</taxon>
        <taxon>Philodinida</taxon>
        <taxon>Philodinidae</taxon>
        <taxon>Didymodactylos</taxon>
    </lineage>
</organism>
<keyword evidence="13" id="KW-1185">Reference proteome</keyword>
<dbReference type="CDD" id="cd04301">
    <property type="entry name" value="NAT_SF"/>
    <property type="match status" value="1"/>
</dbReference>
<evidence type="ECO:0000256" key="5">
    <source>
        <dbReference type="ARBA" id="ARBA00048618"/>
    </source>
</evidence>
<reference evidence="11" key="1">
    <citation type="submission" date="2021-02" db="EMBL/GenBank/DDBJ databases">
        <authorList>
            <person name="Nowell W R."/>
        </authorList>
    </citation>
    <scope>NUCLEOTIDE SEQUENCE</scope>
</reference>
<comment type="catalytic activity">
    <reaction evidence="2">
        <text>N-terminal L-methionyl-L-seryl-[protein] + acetyl-CoA = N-terminal N(alpha)-acetyl-L-methionyl-L-seryl-[protein] + CoA + H(+)</text>
        <dbReference type="Rhea" id="RHEA:50568"/>
        <dbReference type="Rhea" id="RHEA-COMP:12728"/>
        <dbReference type="Rhea" id="RHEA-COMP:12729"/>
        <dbReference type="ChEBI" id="CHEBI:15378"/>
        <dbReference type="ChEBI" id="CHEBI:57287"/>
        <dbReference type="ChEBI" id="CHEBI:57288"/>
        <dbReference type="ChEBI" id="CHEBI:133400"/>
        <dbReference type="ChEBI" id="CHEBI:133401"/>
        <dbReference type="EC" id="2.3.1.258"/>
    </reaction>
</comment>
<dbReference type="GO" id="GO:0031415">
    <property type="term" value="C:NatA complex"/>
    <property type="evidence" value="ECO:0007669"/>
    <property type="project" value="TreeGrafter"/>
</dbReference>
<comment type="catalytic activity">
    <reaction evidence="9">
        <text>N-terminal L-methionyl-L-threonyl-[protein] + acetyl-CoA = N-terminal N(alpha)-acetyl-L-methionyl-L-threonyl-[protein] + CoA + H(+)</text>
        <dbReference type="Rhea" id="RHEA:50576"/>
        <dbReference type="Rhea" id="RHEA-COMP:12732"/>
        <dbReference type="Rhea" id="RHEA-COMP:12733"/>
        <dbReference type="ChEBI" id="CHEBI:15378"/>
        <dbReference type="ChEBI" id="CHEBI:57287"/>
        <dbReference type="ChEBI" id="CHEBI:57288"/>
        <dbReference type="ChEBI" id="CHEBI:133404"/>
        <dbReference type="ChEBI" id="CHEBI:133405"/>
        <dbReference type="EC" id="2.3.1.258"/>
    </reaction>
</comment>
<dbReference type="PANTHER" id="PTHR42919:SF20">
    <property type="entry name" value="GCN5-RELATED N-ACETYLTRANSFERASE 10, CHLOROPLASTIC"/>
    <property type="match status" value="1"/>
</dbReference>
<dbReference type="EMBL" id="CAJNOQ010001257">
    <property type="protein sequence ID" value="CAF0881210.1"/>
    <property type="molecule type" value="Genomic_DNA"/>
</dbReference>
<dbReference type="InterPro" id="IPR016181">
    <property type="entry name" value="Acyl_CoA_acyltransferase"/>
</dbReference>
<name>A0A813Y9Z6_9BILA</name>
<comment type="catalytic activity">
    <reaction evidence="3">
        <text>N-terminal L-methionyl-L-tyrosyl-[protein] + acetyl-CoA = N-terminal N(alpha)-acetyl-L-methionyl-L-tyrosyl-[protein] + CoA + H(+)</text>
        <dbReference type="Rhea" id="RHEA:50532"/>
        <dbReference type="Rhea" id="RHEA-COMP:12717"/>
        <dbReference type="Rhea" id="RHEA-COMP:12718"/>
        <dbReference type="ChEBI" id="CHEBI:15378"/>
        <dbReference type="ChEBI" id="CHEBI:57287"/>
        <dbReference type="ChEBI" id="CHEBI:57288"/>
        <dbReference type="ChEBI" id="CHEBI:133384"/>
        <dbReference type="ChEBI" id="CHEBI:133385"/>
        <dbReference type="EC" id="2.3.1.258"/>
    </reaction>
</comment>
<accession>A0A813Y9Z6</accession>
<feature type="domain" description="N-acetyltransferase" evidence="10">
    <location>
        <begin position="26"/>
        <end position="174"/>
    </location>
</feature>
<evidence type="ECO:0000313" key="12">
    <source>
        <dbReference type="EMBL" id="CAF3667349.1"/>
    </source>
</evidence>
<comment type="caution">
    <text evidence="11">The sequence shown here is derived from an EMBL/GenBank/DDBJ whole genome shotgun (WGS) entry which is preliminary data.</text>
</comment>
<proteinExistence type="predicted"/>
<dbReference type="PANTHER" id="PTHR42919">
    <property type="entry name" value="N-ALPHA-ACETYLTRANSFERASE"/>
    <property type="match status" value="1"/>
</dbReference>